<sequence length="231" mass="26814">MRIARLDNLQQAAKTGVEMWFEKEHEELGTKVLSWVQQAEANRLLLLNAYKQRRALAKERTVQSLSRRMVQEIKYKEGVRTAISPRVVRAREACDVVNVQSASSSSLQGFVTVPITWCYFLYCFVVWKIKDARSLEEDLVRAACKLELSMMQTCKMTPEENNSGLTHEYVFAVFQLRLCLFLIFSVPLHFSNKQKHNLYALSQLRRSGYLNFVQHSTLFKVTPPFNLKPLF</sequence>
<keyword evidence="3" id="KW-1185">Reference proteome</keyword>
<comment type="similarity">
    <text evidence="1">Belongs to the TCP11 family.</text>
</comment>
<dbReference type="GO" id="GO:0007165">
    <property type="term" value="P:signal transduction"/>
    <property type="evidence" value="ECO:0007669"/>
    <property type="project" value="TreeGrafter"/>
</dbReference>
<dbReference type="PANTHER" id="PTHR12832:SF11">
    <property type="entry name" value="LD23868P"/>
    <property type="match status" value="1"/>
</dbReference>
<evidence type="ECO:0000256" key="1">
    <source>
        <dbReference type="ARBA" id="ARBA00010954"/>
    </source>
</evidence>
<dbReference type="PANTHER" id="PTHR12832">
    <property type="entry name" value="TESTIS-SPECIFIC PROTEIN PBS13 T-COMPLEX 11"/>
    <property type="match status" value="1"/>
</dbReference>
<proteinExistence type="inferred from homology"/>
<evidence type="ECO:0000313" key="3">
    <source>
        <dbReference type="Proteomes" id="UP001141806"/>
    </source>
</evidence>
<reference evidence="2" key="1">
    <citation type="journal article" date="2023" name="Plant J.">
        <title>The genome of the king protea, Protea cynaroides.</title>
        <authorList>
            <person name="Chang J."/>
            <person name="Duong T.A."/>
            <person name="Schoeman C."/>
            <person name="Ma X."/>
            <person name="Roodt D."/>
            <person name="Barker N."/>
            <person name="Li Z."/>
            <person name="Van de Peer Y."/>
            <person name="Mizrachi E."/>
        </authorList>
    </citation>
    <scope>NUCLEOTIDE SEQUENCE</scope>
    <source>
        <tissue evidence="2">Young leaves</tissue>
    </source>
</reference>
<dbReference type="InterPro" id="IPR008862">
    <property type="entry name" value="Tcp11"/>
</dbReference>
<accession>A0A9Q0QZA1</accession>
<dbReference type="AlphaFoldDB" id="A0A9Q0QZA1"/>
<protein>
    <submittedName>
        <fullName evidence="2">Uncharacterized protein</fullName>
    </submittedName>
</protein>
<evidence type="ECO:0000313" key="2">
    <source>
        <dbReference type="EMBL" id="KAJ4977578.1"/>
    </source>
</evidence>
<dbReference type="OrthoDB" id="1750994at2759"/>
<dbReference type="Proteomes" id="UP001141806">
    <property type="component" value="Unassembled WGS sequence"/>
</dbReference>
<gene>
    <name evidence="2" type="ORF">NE237_008358</name>
</gene>
<dbReference type="EMBL" id="JAMYWD010000002">
    <property type="protein sequence ID" value="KAJ4977578.1"/>
    <property type="molecule type" value="Genomic_DNA"/>
</dbReference>
<organism evidence="2 3">
    <name type="scientific">Protea cynaroides</name>
    <dbReference type="NCBI Taxonomy" id="273540"/>
    <lineage>
        <taxon>Eukaryota</taxon>
        <taxon>Viridiplantae</taxon>
        <taxon>Streptophyta</taxon>
        <taxon>Embryophyta</taxon>
        <taxon>Tracheophyta</taxon>
        <taxon>Spermatophyta</taxon>
        <taxon>Magnoliopsida</taxon>
        <taxon>Proteales</taxon>
        <taxon>Proteaceae</taxon>
        <taxon>Protea</taxon>
    </lineage>
</organism>
<comment type="caution">
    <text evidence="2">The sequence shown here is derived from an EMBL/GenBank/DDBJ whole genome shotgun (WGS) entry which is preliminary data.</text>
</comment>
<name>A0A9Q0QZA1_9MAGN</name>